<evidence type="ECO:0000256" key="5">
    <source>
        <dbReference type="ARBA" id="ARBA00023180"/>
    </source>
</evidence>
<feature type="signal peptide" evidence="6">
    <location>
        <begin position="1"/>
        <end position="19"/>
    </location>
</feature>
<comment type="similarity">
    <text evidence="1">Belongs to the peptidase S28 family.</text>
</comment>
<keyword evidence="3 6" id="KW-0732">Signal</keyword>
<dbReference type="OrthoDB" id="5860615at2759"/>
<dbReference type="InterPro" id="IPR008758">
    <property type="entry name" value="Peptidase_S28"/>
</dbReference>
<evidence type="ECO:0008006" key="9">
    <source>
        <dbReference type="Google" id="ProtNLM"/>
    </source>
</evidence>
<evidence type="ECO:0000256" key="3">
    <source>
        <dbReference type="ARBA" id="ARBA00022729"/>
    </source>
</evidence>
<evidence type="ECO:0000256" key="1">
    <source>
        <dbReference type="ARBA" id="ARBA00011079"/>
    </source>
</evidence>
<dbReference type="Gene3D" id="3.40.50.1820">
    <property type="entry name" value="alpha/beta hydrolase"/>
    <property type="match status" value="1"/>
</dbReference>
<sequence>MSRCLLLFLLLVQIWAAHSWQPKFHLSRAMFGTQTDDESFSMRNPDEKMNLSKDSDAKTDYIEQKLDHFDDSSQKRWRQRYYYNFKYTGGSNNIKAVFLRLGGEGPLRIGTVSNEANQMMTLAKQYGAAAFALEHRFYGVSRPTPNQSVDNLRYLSSHQALKDTAYFIQKMTEKHKLKGARWVTFGGSYAGYLEVVEDALRSQHSNECAENVRKGFQKMTSLMKTKEGREQLSKIFMLKAPLTNITLSYNNIQYFYQVIYENFQLATQYNEVNVNPYKDGYGIKQVCDIMTRGNEDPVTKLQAVNLYMARELYT</sequence>
<dbReference type="Pfam" id="PF05577">
    <property type="entry name" value="Peptidase_S28"/>
    <property type="match status" value="1"/>
</dbReference>
<dbReference type="AlphaFoldDB" id="A0A016SVQ2"/>
<dbReference type="PANTHER" id="PTHR11010">
    <property type="entry name" value="PROTEASE S28 PRO-X CARBOXYPEPTIDASE-RELATED"/>
    <property type="match status" value="1"/>
</dbReference>
<evidence type="ECO:0000256" key="6">
    <source>
        <dbReference type="SAM" id="SignalP"/>
    </source>
</evidence>
<evidence type="ECO:0000313" key="8">
    <source>
        <dbReference type="Proteomes" id="UP000024635"/>
    </source>
</evidence>
<dbReference type="GO" id="GO:0008239">
    <property type="term" value="F:dipeptidyl-peptidase activity"/>
    <property type="evidence" value="ECO:0007669"/>
    <property type="project" value="TreeGrafter"/>
</dbReference>
<feature type="chain" id="PRO_5001487226" description="Serine carboxypeptidase S28" evidence="6">
    <location>
        <begin position="20"/>
        <end position="314"/>
    </location>
</feature>
<name>A0A016SVQ2_9BILA</name>
<keyword evidence="5" id="KW-0325">Glycoprotein</keyword>
<accession>A0A016SVQ2</accession>
<comment type="caution">
    <text evidence="7">The sequence shown here is derived from an EMBL/GenBank/DDBJ whole genome shotgun (WGS) entry which is preliminary data.</text>
</comment>
<dbReference type="PANTHER" id="PTHR11010:SF117">
    <property type="entry name" value="SERINE PROTEASE 16"/>
    <property type="match status" value="1"/>
</dbReference>
<dbReference type="GO" id="GO:0070008">
    <property type="term" value="F:serine-type exopeptidase activity"/>
    <property type="evidence" value="ECO:0007669"/>
    <property type="project" value="InterPro"/>
</dbReference>
<dbReference type="SUPFAM" id="SSF53474">
    <property type="entry name" value="alpha/beta-Hydrolases"/>
    <property type="match status" value="1"/>
</dbReference>
<dbReference type="GO" id="GO:0006508">
    <property type="term" value="P:proteolysis"/>
    <property type="evidence" value="ECO:0007669"/>
    <property type="project" value="UniProtKB-KW"/>
</dbReference>
<evidence type="ECO:0000256" key="4">
    <source>
        <dbReference type="ARBA" id="ARBA00022801"/>
    </source>
</evidence>
<proteinExistence type="inferred from homology"/>
<keyword evidence="4" id="KW-0378">Hydrolase</keyword>
<keyword evidence="8" id="KW-1185">Reference proteome</keyword>
<evidence type="ECO:0000313" key="7">
    <source>
        <dbReference type="EMBL" id="EYB94803.1"/>
    </source>
</evidence>
<protein>
    <recommendedName>
        <fullName evidence="9">Serine carboxypeptidase S28</fullName>
    </recommendedName>
</protein>
<dbReference type="EMBL" id="JARK01001503">
    <property type="protein sequence ID" value="EYB94803.1"/>
    <property type="molecule type" value="Genomic_DNA"/>
</dbReference>
<dbReference type="InterPro" id="IPR029058">
    <property type="entry name" value="AB_hydrolase_fold"/>
</dbReference>
<evidence type="ECO:0000256" key="2">
    <source>
        <dbReference type="ARBA" id="ARBA00022670"/>
    </source>
</evidence>
<keyword evidence="2" id="KW-0645">Protease</keyword>
<gene>
    <name evidence="7" type="primary">Acey_s0167.g134</name>
    <name evidence="7" type="ORF">Y032_0167g134</name>
</gene>
<reference evidence="8" key="1">
    <citation type="journal article" date="2015" name="Nat. Genet.">
        <title>The genome and transcriptome of the zoonotic hookworm Ancylostoma ceylanicum identify infection-specific gene families.</title>
        <authorList>
            <person name="Schwarz E.M."/>
            <person name="Hu Y."/>
            <person name="Antoshechkin I."/>
            <person name="Miller M.M."/>
            <person name="Sternberg P.W."/>
            <person name="Aroian R.V."/>
        </authorList>
    </citation>
    <scope>NUCLEOTIDE SEQUENCE</scope>
    <source>
        <strain evidence="8">HY135</strain>
    </source>
</reference>
<organism evidence="7 8">
    <name type="scientific">Ancylostoma ceylanicum</name>
    <dbReference type="NCBI Taxonomy" id="53326"/>
    <lineage>
        <taxon>Eukaryota</taxon>
        <taxon>Metazoa</taxon>
        <taxon>Ecdysozoa</taxon>
        <taxon>Nematoda</taxon>
        <taxon>Chromadorea</taxon>
        <taxon>Rhabditida</taxon>
        <taxon>Rhabditina</taxon>
        <taxon>Rhabditomorpha</taxon>
        <taxon>Strongyloidea</taxon>
        <taxon>Ancylostomatidae</taxon>
        <taxon>Ancylostomatinae</taxon>
        <taxon>Ancylostoma</taxon>
    </lineage>
</organism>
<dbReference type="Proteomes" id="UP000024635">
    <property type="component" value="Unassembled WGS sequence"/>
</dbReference>